<evidence type="ECO:0000313" key="2">
    <source>
        <dbReference type="Proteomes" id="UP000297273"/>
    </source>
</evidence>
<dbReference type="Proteomes" id="UP000297273">
    <property type="component" value="Unassembled WGS sequence"/>
</dbReference>
<reference evidence="2" key="1">
    <citation type="journal article" date="2019" name="PLoS Negl. Trop. Dis.">
        <title>Revisiting the worldwide diversity of Leptospira species in the environment.</title>
        <authorList>
            <person name="Vincent A.T."/>
            <person name="Schiettekatte O."/>
            <person name="Bourhy P."/>
            <person name="Veyrier F.J."/>
            <person name="Picardeau M."/>
        </authorList>
    </citation>
    <scope>NUCLEOTIDE SEQUENCE [LARGE SCALE GENOMIC DNA]</scope>
    <source>
        <strain evidence="2">201702690</strain>
    </source>
</reference>
<keyword evidence="2" id="KW-1185">Reference proteome</keyword>
<sequence>MIRDPSEFIPRPLVDNGGLWTNFLNVWNDLYSYFFTKIKNMRFLFWAERTDFPIELGITVGAYLSPGDSIDTIRSKTGNAVMTHKNLPIFSRVYKPIIDSITGGDCSIYNGLIYYGSFIVGASIIGSPSMIGYVPFGTGVLQAKQKGAIYINLGLSPTDDQINEILLQLRDIIPIYFRVYFGVTTTIVSDVFEVGTSLIGGVDLIGGPASTATIFSELFRVN</sequence>
<dbReference type="RefSeq" id="WP_135646397.1">
    <property type="nucleotide sequence ID" value="NZ_RQGC01000009.1"/>
</dbReference>
<proteinExistence type="predicted"/>
<protein>
    <submittedName>
        <fullName evidence="1">Uncharacterized protein</fullName>
    </submittedName>
</protein>
<dbReference type="EMBL" id="RQGC01000009">
    <property type="protein sequence ID" value="TGL39620.1"/>
    <property type="molecule type" value="Genomic_DNA"/>
</dbReference>
<comment type="caution">
    <text evidence="1">The sequence shown here is derived from an EMBL/GenBank/DDBJ whole genome shotgun (WGS) entry which is preliminary data.</text>
</comment>
<organism evidence="1 2">
    <name type="scientific">Leptospira langatensis</name>
    <dbReference type="NCBI Taxonomy" id="2484983"/>
    <lineage>
        <taxon>Bacteria</taxon>
        <taxon>Pseudomonadati</taxon>
        <taxon>Spirochaetota</taxon>
        <taxon>Spirochaetia</taxon>
        <taxon>Leptospirales</taxon>
        <taxon>Leptospiraceae</taxon>
        <taxon>Leptospira</taxon>
    </lineage>
</organism>
<accession>A0ABY2MAY4</accession>
<name>A0ABY2MAY4_9LEPT</name>
<gene>
    <name evidence="1" type="ORF">EHQ53_13950</name>
</gene>
<evidence type="ECO:0000313" key="1">
    <source>
        <dbReference type="EMBL" id="TGL39620.1"/>
    </source>
</evidence>